<dbReference type="Gene3D" id="3.40.50.360">
    <property type="match status" value="1"/>
</dbReference>
<dbReference type="GO" id="GO:0006783">
    <property type="term" value="P:heme biosynthetic process"/>
    <property type="evidence" value="ECO:0007669"/>
    <property type="project" value="TreeGrafter"/>
</dbReference>
<dbReference type="GO" id="GO:0070819">
    <property type="term" value="F:menaquinone-dependent protoporphyrinogen oxidase activity"/>
    <property type="evidence" value="ECO:0007669"/>
    <property type="project" value="TreeGrafter"/>
</dbReference>
<dbReference type="GO" id="GO:0010181">
    <property type="term" value="F:FMN binding"/>
    <property type="evidence" value="ECO:0007669"/>
    <property type="project" value="InterPro"/>
</dbReference>
<dbReference type="PROSITE" id="PS50902">
    <property type="entry name" value="FLAVODOXIN_LIKE"/>
    <property type="match status" value="1"/>
</dbReference>
<dbReference type="InterPro" id="IPR029039">
    <property type="entry name" value="Flavoprotein-like_sf"/>
</dbReference>
<accession>A0A5A7S7K2</accession>
<keyword evidence="3" id="KW-1185">Reference proteome</keyword>
<protein>
    <submittedName>
        <fullName evidence="2">Flavodoxin</fullName>
    </submittedName>
</protein>
<dbReference type="EMBL" id="VLNY01000013">
    <property type="protein sequence ID" value="KAA0020148.1"/>
    <property type="molecule type" value="Genomic_DNA"/>
</dbReference>
<proteinExistence type="predicted"/>
<dbReference type="PANTHER" id="PTHR38030">
    <property type="entry name" value="PROTOPORPHYRINOGEN IX DEHYDROGENASE [MENAQUINONE]"/>
    <property type="match status" value="1"/>
</dbReference>
<evidence type="ECO:0000313" key="3">
    <source>
        <dbReference type="Proteomes" id="UP000322244"/>
    </source>
</evidence>
<evidence type="ECO:0000259" key="1">
    <source>
        <dbReference type="PROSITE" id="PS50902"/>
    </source>
</evidence>
<gene>
    <name evidence="2" type="ORF">FOY51_21340</name>
</gene>
<dbReference type="InterPro" id="IPR026816">
    <property type="entry name" value="Flavodoxin_dom"/>
</dbReference>
<dbReference type="PANTHER" id="PTHR38030:SF2">
    <property type="entry name" value="PROTOPORPHYRINOGEN IX DEHYDROGENASE [QUINONE]"/>
    <property type="match status" value="1"/>
</dbReference>
<dbReference type="OrthoDB" id="4564047at2"/>
<feature type="domain" description="Flavodoxin-like" evidence="1">
    <location>
        <begin position="4"/>
        <end position="152"/>
    </location>
</feature>
<dbReference type="InterPro" id="IPR008254">
    <property type="entry name" value="Flavodoxin/NO_synth"/>
</dbReference>
<dbReference type="RefSeq" id="WP_149432299.1">
    <property type="nucleotide sequence ID" value="NZ_VLNY01000013.1"/>
</dbReference>
<sequence length="152" mass="16625">MNAILVCVSVSHGNTKKVADVIGEVLGARVVEPEEVDAAELAKYDLVGFGAGIYFQQFQPRLRKFVKSLPEEQRGKAFVYTTSGFTPRINSLVKPLEKKGFDVVGTFASRGWDTSFPFSLFGGAKKGRPNDVDLAEAYKFAEGLRTSVDRTA</sequence>
<organism evidence="2 3">
    <name type="scientific">Antrihabitans cavernicola</name>
    <dbReference type="NCBI Taxonomy" id="2495913"/>
    <lineage>
        <taxon>Bacteria</taxon>
        <taxon>Bacillati</taxon>
        <taxon>Actinomycetota</taxon>
        <taxon>Actinomycetes</taxon>
        <taxon>Mycobacteriales</taxon>
        <taxon>Nocardiaceae</taxon>
        <taxon>Antrihabitans</taxon>
    </lineage>
</organism>
<dbReference type="SUPFAM" id="SSF52218">
    <property type="entry name" value="Flavoproteins"/>
    <property type="match status" value="1"/>
</dbReference>
<evidence type="ECO:0000313" key="2">
    <source>
        <dbReference type="EMBL" id="KAA0020148.1"/>
    </source>
</evidence>
<dbReference type="InterPro" id="IPR052200">
    <property type="entry name" value="Protoporphyrinogen_IX_DH"/>
</dbReference>
<dbReference type="AlphaFoldDB" id="A0A5A7S7K2"/>
<reference evidence="2 3" key="1">
    <citation type="submission" date="2019-07" db="EMBL/GenBank/DDBJ databases">
        <title>Rhodococcus cavernicolus sp. nov., isolated from a cave.</title>
        <authorList>
            <person name="Lee S.D."/>
        </authorList>
    </citation>
    <scope>NUCLEOTIDE SEQUENCE [LARGE SCALE GENOMIC DNA]</scope>
    <source>
        <strain evidence="2 3">C1-24</strain>
    </source>
</reference>
<dbReference type="Pfam" id="PF12724">
    <property type="entry name" value="Flavodoxin_5"/>
    <property type="match status" value="1"/>
</dbReference>
<comment type="caution">
    <text evidence="2">The sequence shown here is derived from an EMBL/GenBank/DDBJ whole genome shotgun (WGS) entry which is preliminary data.</text>
</comment>
<name>A0A5A7S7K2_9NOCA</name>
<dbReference type="Proteomes" id="UP000322244">
    <property type="component" value="Unassembled WGS sequence"/>
</dbReference>